<evidence type="ECO:0000313" key="3">
    <source>
        <dbReference type="Proteomes" id="UP000245872"/>
    </source>
</evidence>
<evidence type="ECO:0000256" key="1">
    <source>
        <dbReference type="SAM" id="MobiDB-lite"/>
    </source>
</evidence>
<dbReference type="AlphaFoldDB" id="A0A2Z3LD67"/>
<protein>
    <submittedName>
        <fullName evidence="2">Uncharacterized protein</fullName>
    </submittedName>
</protein>
<accession>A0A2Z3LD67</accession>
<dbReference type="EMBL" id="CP029619">
    <property type="protein sequence ID" value="AWN82082.1"/>
    <property type="molecule type" value="Genomic_DNA"/>
</dbReference>
<dbReference type="Proteomes" id="UP000245872">
    <property type="component" value="Chromosome"/>
</dbReference>
<dbReference type="KEGG" id="cher:DK880_00773"/>
<gene>
    <name evidence="2" type="ORF">DK880_00773</name>
</gene>
<evidence type="ECO:0000313" key="2">
    <source>
        <dbReference type="EMBL" id="AWN82082.1"/>
    </source>
</evidence>
<feature type="region of interest" description="Disordered" evidence="1">
    <location>
        <begin position="143"/>
        <end position="198"/>
    </location>
</feature>
<keyword evidence="3" id="KW-1185">Reference proteome</keyword>
<sequence length="198" mass="22079">MKMIHNLERKGWATPLWYVSLLALSGRCGQANKPYKKSASHTLSLSTEIPSTTKGINTPPPSLPTIPYGDRKVEENLTRNILPLPNSTHVGHATTPIPNSINTHSLPSSSTEQITQPTSVTQHGSASGSRFSWTKLKTWLPKLITGNNNRNPKPEDKKAHKEENKLSYDEEYSFLTEDEDPISLTEDEKNAFLTEDED</sequence>
<name>A0A2Z3LD67_9BACT</name>
<feature type="compositionally biased region" description="Basic and acidic residues" evidence="1">
    <location>
        <begin position="152"/>
        <end position="168"/>
    </location>
</feature>
<feature type="compositionally biased region" description="Acidic residues" evidence="1">
    <location>
        <begin position="169"/>
        <end position="181"/>
    </location>
</feature>
<reference evidence="2 3" key="1">
    <citation type="submission" date="2018-05" db="EMBL/GenBank/DDBJ databases">
        <title>Candidatus Cardinium hertigii Genome Assembly.</title>
        <authorList>
            <person name="Showmaker K.C."/>
            <person name="Walden K.O."/>
            <person name="Fields C.J."/>
            <person name="Lambert K.N."/>
            <person name="Hudson M.E."/>
        </authorList>
    </citation>
    <scope>NUCLEOTIDE SEQUENCE [LARGE SCALE GENOMIC DNA]</scope>
    <source>
        <strain evidence="3">cHgTN10</strain>
    </source>
</reference>
<proteinExistence type="predicted"/>
<organism evidence="2 3">
    <name type="scientific">Candidatus Cardinium hertigii</name>
    <dbReference type="NCBI Taxonomy" id="247481"/>
    <lineage>
        <taxon>Bacteria</taxon>
        <taxon>Pseudomonadati</taxon>
        <taxon>Bacteroidota</taxon>
        <taxon>Cytophagia</taxon>
        <taxon>Cytophagales</taxon>
        <taxon>Amoebophilaceae</taxon>
        <taxon>Candidatus Cardinium</taxon>
    </lineage>
</organism>
<feature type="region of interest" description="Disordered" evidence="1">
    <location>
        <begin position="99"/>
        <end position="129"/>
    </location>
</feature>